<dbReference type="AlphaFoldDB" id="A0ABC8QRS3"/>
<sequence length="113" mass="13214">MFGCIKKQCNLKDKRNFPKFEGMQCNVQFKKGWGPICLYLTKQDKQPVAWGEYTADQILQIAEACKKNRKTKEIAAKDIIENLNKCNDWLNVYKDEKITAMLINKYSNCFISH</sequence>
<gene>
    <name evidence="1" type="ORF">ILEXP_LOCUS2334</name>
</gene>
<reference evidence="1 2" key="1">
    <citation type="submission" date="2024-02" db="EMBL/GenBank/DDBJ databases">
        <authorList>
            <person name="Vignale AGUSTIN F."/>
            <person name="Sosa J E."/>
            <person name="Modenutti C."/>
        </authorList>
    </citation>
    <scope>NUCLEOTIDE SEQUENCE [LARGE SCALE GENOMIC DNA]</scope>
</reference>
<organism evidence="1 2">
    <name type="scientific">Ilex paraguariensis</name>
    <name type="common">yerba mate</name>
    <dbReference type="NCBI Taxonomy" id="185542"/>
    <lineage>
        <taxon>Eukaryota</taxon>
        <taxon>Viridiplantae</taxon>
        <taxon>Streptophyta</taxon>
        <taxon>Embryophyta</taxon>
        <taxon>Tracheophyta</taxon>
        <taxon>Spermatophyta</taxon>
        <taxon>Magnoliopsida</taxon>
        <taxon>eudicotyledons</taxon>
        <taxon>Gunneridae</taxon>
        <taxon>Pentapetalae</taxon>
        <taxon>asterids</taxon>
        <taxon>campanulids</taxon>
        <taxon>Aquifoliales</taxon>
        <taxon>Aquifoliaceae</taxon>
        <taxon>Ilex</taxon>
    </lineage>
</organism>
<protein>
    <submittedName>
        <fullName evidence="1">Uncharacterized protein</fullName>
    </submittedName>
</protein>
<dbReference type="EMBL" id="CAUOFW020000705">
    <property type="protein sequence ID" value="CAK9135391.1"/>
    <property type="molecule type" value="Genomic_DNA"/>
</dbReference>
<dbReference type="Proteomes" id="UP001642360">
    <property type="component" value="Unassembled WGS sequence"/>
</dbReference>
<evidence type="ECO:0000313" key="1">
    <source>
        <dbReference type="EMBL" id="CAK9135391.1"/>
    </source>
</evidence>
<name>A0ABC8QRS3_9AQUA</name>
<evidence type="ECO:0000313" key="2">
    <source>
        <dbReference type="Proteomes" id="UP001642360"/>
    </source>
</evidence>
<accession>A0ABC8QRS3</accession>
<comment type="caution">
    <text evidence="1">The sequence shown here is derived from an EMBL/GenBank/DDBJ whole genome shotgun (WGS) entry which is preliminary data.</text>
</comment>
<keyword evidence="2" id="KW-1185">Reference proteome</keyword>
<proteinExistence type="predicted"/>